<sequence>MRVGHMSTGERLASHRASSVTPWRRLRTPSRLCVVSALPSLPPEASLPDKIASARQACEAKHPPRNFSVAGVTFEGRQKLIKDLQPEQIVLLEREPWNQYDPDAVRVMDLMARTLGYIPRYNDQNKLFTQESAFGLVNWTGTAPTGGSYGARLYARPSLPNLVLDPLLLSPDEAARLADLPTL</sequence>
<keyword evidence="2" id="KW-0378">Hydrolase</keyword>
<evidence type="ECO:0000256" key="1">
    <source>
        <dbReference type="ARBA" id="ARBA00022723"/>
    </source>
</evidence>
<keyword evidence="6" id="KW-1185">Reference proteome</keyword>
<dbReference type="EMBL" id="BMAR01000001">
    <property type="protein sequence ID" value="GFR41039.1"/>
    <property type="molecule type" value="Genomic_DNA"/>
</dbReference>
<evidence type="ECO:0000259" key="4">
    <source>
        <dbReference type="Pfam" id="PF08797"/>
    </source>
</evidence>
<feature type="region of interest" description="Disordered" evidence="3">
    <location>
        <begin position="1"/>
        <end position="20"/>
    </location>
</feature>
<gene>
    <name evidence="5" type="ORF">Agub_g1472</name>
</gene>
<dbReference type="GO" id="GO:0016818">
    <property type="term" value="F:hydrolase activity, acting on acid anhydrides, in phosphorus-containing anhydrides"/>
    <property type="evidence" value="ECO:0007669"/>
    <property type="project" value="InterPro"/>
</dbReference>
<dbReference type="InterPro" id="IPR014905">
    <property type="entry name" value="HIRAN"/>
</dbReference>
<evidence type="ECO:0000256" key="3">
    <source>
        <dbReference type="SAM" id="MobiDB-lite"/>
    </source>
</evidence>
<dbReference type="Gene3D" id="3.30.70.2330">
    <property type="match status" value="1"/>
</dbReference>
<comment type="caution">
    <text evidence="5">The sequence shown here is derived from an EMBL/GenBank/DDBJ whole genome shotgun (WGS) entry which is preliminary data.</text>
</comment>
<evidence type="ECO:0000256" key="2">
    <source>
        <dbReference type="ARBA" id="ARBA00022801"/>
    </source>
</evidence>
<dbReference type="Pfam" id="PF08797">
    <property type="entry name" value="HIRAN"/>
    <property type="match status" value="1"/>
</dbReference>
<proteinExistence type="predicted"/>
<dbReference type="GO" id="GO:0003676">
    <property type="term" value="F:nucleic acid binding"/>
    <property type="evidence" value="ECO:0007669"/>
    <property type="project" value="InterPro"/>
</dbReference>
<dbReference type="AlphaFoldDB" id="A0AAD3DFU2"/>
<evidence type="ECO:0000313" key="6">
    <source>
        <dbReference type="Proteomes" id="UP001054857"/>
    </source>
</evidence>
<accession>A0AAD3DFU2</accession>
<organism evidence="5 6">
    <name type="scientific">Astrephomene gubernaculifera</name>
    <dbReference type="NCBI Taxonomy" id="47775"/>
    <lineage>
        <taxon>Eukaryota</taxon>
        <taxon>Viridiplantae</taxon>
        <taxon>Chlorophyta</taxon>
        <taxon>core chlorophytes</taxon>
        <taxon>Chlorophyceae</taxon>
        <taxon>CS clade</taxon>
        <taxon>Chlamydomonadales</taxon>
        <taxon>Astrephomenaceae</taxon>
        <taxon>Astrephomene</taxon>
    </lineage>
</organism>
<reference evidence="5 6" key="1">
    <citation type="journal article" date="2021" name="Sci. Rep.">
        <title>Genome sequencing of the multicellular alga Astrephomene provides insights into convergent evolution of germ-soma differentiation.</title>
        <authorList>
            <person name="Yamashita S."/>
            <person name="Yamamoto K."/>
            <person name="Matsuzaki R."/>
            <person name="Suzuki S."/>
            <person name="Yamaguchi H."/>
            <person name="Hirooka S."/>
            <person name="Minakuchi Y."/>
            <person name="Miyagishima S."/>
            <person name="Kawachi M."/>
            <person name="Toyoda A."/>
            <person name="Nozaki H."/>
        </authorList>
    </citation>
    <scope>NUCLEOTIDE SEQUENCE [LARGE SCALE GENOMIC DNA]</scope>
    <source>
        <strain evidence="5 6">NIES-4017</strain>
    </source>
</reference>
<name>A0AAD3DFU2_9CHLO</name>
<feature type="domain" description="HIRAN" evidence="4">
    <location>
        <begin position="67"/>
        <end position="122"/>
    </location>
</feature>
<protein>
    <recommendedName>
        <fullName evidence="4">HIRAN domain-containing protein</fullName>
    </recommendedName>
</protein>
<dbReference type="GO" id="GO:0008270">
    <property type="term" value="F:zinc ion binding"/>
    <property type="evidence" value="ECO:0007669"/>
    <property type="project" value="InterPro"/>
</dbReference>
<evidence type="ECO:0000313" key="5">
    <source>
        <dbReference type="EMBL" id="GFR41039.1"/>
    </source>
</evidence>
<feature type="non-terminal residue" evidence="5">
    <location>
        <position position="183"/>
    </location>
</feature>
<keyword evidence="1" id="KW-0479">Metal-binding</keyword>
<dbReference type="Proteomes" id="UP001054857">
    <property type="component" value="Unassembled WGS sequence"/>
</dbReference>